<dbReference type="Pfam" id="PF00392">
    <property type="entry name" value="GntR"/>
    <property type="match status" value="1"/>
</dbReference>
<evidence type="ECO:0000259" key="5">
    <source>
        <dbReference type="PROSITE" id="PS50949"/>
    </source>
</evidence>
<dbReference type="InterPro" id="IPR000524">
    <property type="entry name" value="Tscrpt_reg_HTH_GntR"/>
</dbReference>
<protein>
    <submittedName>
        <fullName evidence="6">GntR family transcriptional regulator</fullName>
    </submittedName>
</protein>
<accession>A0A3S9PPZ1</accession>
<evidence type="ECO:0000256" key="1">
    <source>
        <dbReference type="ARBA" id="ARBA00023015"/>
    </source>
</evidence>
<keyword evidence="2" id="KW-0238">DNA-binding</keyword>
<evidence type="ECO:0000256" key="4">
    <source>
        <dbReference type="SAM" id="MobiDB-lite"/>
    </source>
</evidence>
<keyword evidence="1" id="KW-0805">Transcription regulation</keyword>
<dbReference type="RefSeq" id="WP_126916885.1">
    <property type="nucleotide sequence ID" value="NZ_CP034587.1"/>
</dbReference>
<dbReference type="PROSITE" id="PS50949">
    <property type="entry name" value="HTH_GNTR"/>
    <property type="match status" value="1"/>
</dbReference>
<feature type="domain" description="HTH gntR-type" evidence="5">
    <location>
        <begin position="8"/>
        <end position="76"/>
    </location>
</feature>
<sequence length="122" mass="12741">MPCANAPGALYEWVDAEITSAVTAGELPPGFPLPTAAELAKRHEVSRVALRSAFTVLRSRRLFRGVRGKSSYARALPTAVVSRTVTSDGQASTLLPGSTRQPLDEPTALHTTAGAALSAQLG</sequence>
<dbReference type="Proteomes" id="UP000267900">
    <property type="component" value="Chromosome"/>
</dbReference>
<dbReference type="EMBL" id="CP034587">
    <property type="protein sequence ID" value="AZQ74383.1"/>
    <property type="molecule type" value="Genomic_DNA"/>
</dbReference>
<organism evidence="6 7">
    <name type="scientific">Streptomyces luteoverticillatus</name>
    <name type="common">Streptoverticillium luteoverticillatus</name>
    <dbReference type="NCBI Taxonomy" id="66425"/>
    <lineage>
        <taxon>Bacteria</taxon>
        <taxon>Bacillati</taxon>
        <taxon>Actinomycetota</taxon>
        <taxon>Actinomycetes</taxon>
        <taxon>Kitasatosporales</taxon>
        <taxon>Streptomycetaceae</taxon>
        <taxon>Streptomyces</taxon>
    </lineage>
</organism>
<feature type="compositionally biased region" description="Polar residues" evidence="4">
    <location>
        <begin position="86"/>
        <end position="101"/>
    </location>
</feature>
<proteinExistence type="predicted"/>
<gene>
    <name evidence="6" type="ORF">EKH77_27075</name>
</gene>
<dbReference type="Gene3D" id="1.10.10.10">
    <property type="entry name" value="Winged helix-like DNA-binding domain superfamily/Winged helix DNA-binding domain"/>
    <property type="match status" value="1"/>
</dbReference>
<name>A0A3S9PPZ1_STRLT</name>
<feature type="region of interest" description="Disordered" evidence="4">
    <location>
        <begin position="86"/>
        <end position="105"/>
    </location>
</feature>
<dbReference type="InterPro" id="IPR036390">
    <property type="entry name" value="WH_DNA-bd_sf"/>
</dbReference>
<dbReference type="GO" id="GO:0003677">
    <property type="term" value="F:DNA binding"/>
    <property type="evidence" value="ECO:0007669"/>
    <property type="project" value="UniProtKB-KW"/>
</dbReference>
<evidence type="ECO:0000256" key="3">
    <source>
        <dbReference type="ARBA" id="ARBA00023163"/>
    </source>
</evidence>
<evidence type="ECO:0000313" key="7">
    <source>
        <dbReference type="Proteomes" id="UP000267900"/>
    </source>
</evidence>
<dbReference type="SUPFAM" id="SSF46785">
    <property type="entry name" value="Winged helix' DNA-binding domain"/>
    <property type="match status" value="1"/>
</dbReference>
<dbReference type="AlphaFoldDB" id="A0A3S9PPZ1"/>
<dbReference type="OrthoDB" id="3517122at2"/>
<keyword evidence="7" id="KW-1185">Reference proteome</keyword>
<evidence type="ECO:0000256" key="2">
    <source>
        <dbReference type="ARBA" id="ARBA00023125"/>
    </source>
</evidence>
<evidence type="ECO:0000313" key="6">
    <source>
        <dbReference type="EMBL" id="AZQ74383.1"/>
    </source>
</evidence>
<keyword evidence="3" id="KW-0804">Transcription</keyword>
<dbReference type="InterPro" id="IPR036388">
    <property type="entry name" value="WH-like_DNA-bd_sf"/>
</dbReference>
<dbReference type="GO" id="GO:0003700">
    <property type="term" value="F:DNA-binding transcription factor activity"/>
    <property type="evidence" value="ECO:0007669"/>
    <property type="project" value="InterPro"/>
</dbReference>
<reference evidence="6 7" key="1">
    <citation type="submission" date="2018-12" db="EMBL/GenBank/DDBJ databases">
        <title>The whole draft genome of Streptomyce luteoverticillatus CGMCC 15060.</title>
        <authorList>
            <person name="Feng Z."/>
            <person name="Chen G."/>
            <person name="Zhang J."/>
            <person name="Zhu H."/>
            <person name="Yu X."/>
            <person name="Zhang W."/>
            <person name="Zhang X."/>
        </authorList>
    </citation>
    <scope>NUCLEOTIDE SEQUENCE [LARGE SCALE GENOMIC DNA]</scope>
    <source>
        <strain evidence="6 7">CGMCC 15060</strain>
    </source>
</reference>